<name>A0A375C7F5_9BURK</name>
<dbReference type="AlphaFoldDB" id="A0A375C7F5"/>
<evidence type="ECO:0000313" key="1">
    <source>
        <dbReference type="EMBL" id="SOY64166.1"/>
    </source>
</evidence>
<organism evidence="1">
    <name type="scientific">Cupriavidus taiwanensis</name>
    <dbReference type="NCBI Taxonomy" id="164546"/>
    <lineage>
        <taxon>Bacteria</taxon>
        <taxon>Pseudomonadati</taxon>
        <taxon>Pseudomonadota</taxon>
        <taxon>Betaproteobacteria</taxon>
        <taxon>Burkholderiales</taxon>
        <taxon>Burkholderiaceae</taxon>
        <taxon>Cupriavidus</taxon>
    </lineage>
</organism>
<proteinExistence type="predicted"/>
<protein>
    <submittedName>
        <fullName evidence="1">Uncharacterized protein</fullName>
    </submittedName>
</protein>
<dbReference type="EMBL" id="OFSP01000037">
    <property type="protein sequence ID" value="SOY64166.1"/>
    <property type="molecule type" value="Genomic_DNA"/>
</dbReference>
<accession>A0A375C7F5</accession>
<dbReference type="Proteomes" id="UP000256297">
    <property type="component" value="Chromosome CBM2589_a"/>
</dbReference>
<sequence length="104" mass="11554">MCRMPLARCALRSPAFRWPRGANRVEAITDQYSEAILNHRLNTLGSQSSSYKTKVSRPTQIVTARLQSCRTPSGLSSIRSRSCRITLGRVTSTSIERSQGLAEN</sequence>
<reference evidence="1" key="1">
    <citation type="submission" date="2018-01" db="EMBL/GenBank/DDBJ databases">
        <authorList>
            <person name="Clerissi C."/>
        </authorList>
    </citation>
    <scope>NUCLEOTIDE SEQUENCE</scope>
    <source>
        <strain evidence="1">Cupriavidus taiwanensis STM 3521</strain>
    </source>
</reference>
<comment type="caution">
    <text evidence="1">The sequence shown here is derived from an EMBL/GenBank/DDBJ whole genome shotgun (WGS) entry which is preliminary data.</text>
</comment>
<gene>
    <name evidence="1" type="ORF">CBM2589_A70282</name>
</gene>